<evidence type="ECO:0000256" key="3">
    <source>
        <dbReference type="PROSITE-ProRule" id="PRU10133"/>
    </source>
</evidence>
<evidence type="ECO:0000256" key="1">
    <source>
        <dbReference type="ARBA" id="ARBA00022679"/>
    </source>
</evidence>
<evidence type="ECO:0000256" key="4">
    <source>
        <dbReference type="RuleBase" id="RU362109"/>
    </source>
</evidence>
<dbReference type="AlphaFoldDB" id="A0A9P6II89"/>
<evidence type="ECO:0000313" key="7">
    <source>
        <dbReference type="Proteomes" id="UP000749646"/>
    </source>
</evidence>
<evidence type="ECO:0000313" key="6">
    <source>
        <dbReference type="EMBL" id="KAF9922230.1"/>
    </source>
</evidence>
<keyword evidence="1" id="KW-0808">Transferase</keyword>
<dbReference type="Pfam" id="PF00179">
    <property type="entry name" value="UQ_con"/>
    <property type="match status" value="1"/>
</dbReference>
<dbReference type="SMART" id="SM00212">
    <property type="entry name" value="UBCc"/>
    <property type="match status" value="1"/>
</dbReference>
<dbReference type="PANTHER" id="PTHR24067">
    <property type="entry name" value="UBIQUITIN-CONJUGATING ENZYME E2"/>
    <property type="match status" value="1"/>
</dbReference>
<keyword evidence="4" id="KW-0547">Nucleotide-binding</keyword>
<keyword evidence="2 4" id="KW-0833">Ubl conjugation pathway</keyword>
<proteinExistence type="inferred from homology"/>
<dbReference type="Proteomes" id="UP000749646">
    <property type="component" value="Unassembled WGS sequence"/>
</dbReference>
<evidence type="ECO:0000259" key="5">
    <source>
        <dbReference type="PROSITE" id="PS50127"/>
    </source>
</evidence>
<sequence>MPPKLKFKSEMYHPNVYPDGEVCISILHPPGEDKYGYEKASERWLPVHTVETILVSVISMLSSPNDESPANIDAAKEWREDYPSFRKKILRLARNSTD</sequence>
<dbReference type="InterPro" id="IPR050113">
    <property type="entry name" value="Ub_conjugating_enzyme"/>
</dbReference>
<feature type="domain" description="UBC core" evidence="5">
    <location>
        <begin position="1"/>
        <end position="98"/>
    </location>
</feature>
<dbReference type="InterPro" id="IPR000608">
    <property type="entry name" value="UBC"/>
</dbReference>
<comment type="caution">
    <text evidence="6">The sequence shown here is derived from an EMBL/GenBank/DDBJ whole genome shotgun (WGS) entry which is preliminary data.</text>
</comment>
<comment type="similarity">
    <text evidence="4">Belongs to the ubiquitin-conjugating enzyme family.</text>
</comment>
<dbReference type="InterPro" id="IPR023313">
    <property type="entry name" value="UBQ-conjugating_AS"/>
</dbReference>
<name>A0A9P6II89_9FUNG</name>
<keyword evidence="4" id="KW-0067">ATP-binding</keyword>
<dbReference type="SUPFAM" id="SSF54495">
    <property type="entry name" value="UBC-like"/>
    <property type="match status" value="1"/>
</dbReference>
<gene>
    <name evidence="6" type="primary">UBC15</name>
    <name evidence="6" type="ORF">BGZ65_009759</name>
</gene>
<dbReference type="GO" id="GO:0016740">
    <property type="term" value="F:transferase activity"/>
    <property type="evidence" value="ECO:0007669"/>
    <property type="project" value="UniProtKB-KW"/>
</dbReference>
<dbReference type="PROSITE" id="PS00183">
    <property type="entry name" value="UBC_1"/>
    <property type="match status" value="1"/>
</dbReference>
<reference evidence="6" key="1">
    <citation type="journal article" date="2020" name="Fungal Divers.">
        <title>Resolving the Mortierellaceae phylogeny through synthesis of multi-gene phylogenetics and phylogenomics.</title>
        <authorList>
            <person name="Vandepol N."/>
            <person name="Liber J."/>
            <person name="Desiro A."/>
            <person name="Na H."/>
            <person name="Kennedy M."/>
            <person name="Barry K."/>
            <person name="Grigoriev I.V."/>
            <person name="Miller A.N."/>
            <person name="O'Donnell K."/>
            <person name="Stajich J.E."/>
            <person name="Bonito G."/>
        </authorList>
    </citation>
    <scope>NUCLEOTIDE SEQUENCE</scope>
    <source>
        <strain evidence="6">MES-2147</strain>
    </source>
</reference>
<organism evidence="6 7">
    <name type="scientific">Modicella reniformis</name>
    <dbReference type="NCBI Taxonomy" id="1440133"/>
    <lineage>
        <taxon>Eukaryota</taxon>
        <taxon>Fungi</taxon>
        <taxon>Fungi incertae sedis</taxon>
        <taxon>Mucoromycota</taxon>
        <taxon>Mortierellomycotina</taxon>
        <taxon>Mortierellomycetes</taxon>
        <taxon>Mortierellales</taxon>
        <taxon>Mortierellaceae</taxon>
        <taxon>Modicella</taxon>
    </lineage>
</organism>
<keyword evidence="7" id="KW-1185">Reference proteome</keyword>
<dbReference type="OrthoDB" id="19692at2759"/>
<evidence type="ECO:0000256" key="2">
    <source>
        <dbReference type="ARBA" id="ARBA00022786"/>
    </source>
</evidence>
<dbReference type="EMBL" id="JAAAHW010010889">
    <property type="protein sequence ID" value="KAF9922230.1"/>
    <property type="molecule type" value="Genomic_DNA"/>
</dbReference>
<dbReference type="GO" id="GO:0005524">
    <property type="term" value="F:ATP binding"/>
    <property type="evidence" value="ECO:0007669"/>
    <property type="project" value="UniProtKB-UniRule"/>
</dbReference>
<feature type="active site" description="Glycyl thioester intermediate" evidence="3">
    <location>
        <position position="23"/>
    </location>
</feature>
<protein>
    <submittedName>
        <fullName evidence="6">Ubiquitin-conjugating enzyme E2 15</fullName>
    </submittedName>
</protein>
<accession>A0A9P6II89</accession>
<dbReference type="InterPro" id="IPR016135">
    <property type="entry name" value="UBQ-conjugating_enzyme/RWD"/>
</dbReference>
<dbReference type="Gene3D" id="3.10.110.10">
    <property type="entry name" value="Ubiquitin Conjugating Enzyme"/>
    <property type="match status" value="1"/>
</dbReference>
<dbReference type="PROSITE" id="PS50127">
    <property type="entry name" value="UBC_2"/>
    <property type="match status" value="1"/>
</dbReference>